<keyword evidence="3" id="KW-1185">Reference proteome</keyword>
<accession>A0ABN6REN7</accession>
<sequence length="257" mass="27632">MNRRLPALMSLLALTAALAAPPPKPEPGTVKGVVLDALGRPIKGAIVRIEPGVTGGMVTVKTGAQGQYTVPSLIDMPYYASAWVLMPYGGQKFCMRVDSVNEEGYEPFSPRAGVIRNFKFKLSGPIPDGGENAFFGGEVRLLHPGWDDEGVVNWDESRVEVTLVPDGPLVDGSKGKTLVKTTRPGDSFLYDIPLGRYMATAVELRKDGTRVPLLMGADKPSPRMALEFESNTSYCGAGYGRVNGIGRAFLYVARPAK</sequence>
<dbReference type="Pfam" id="PF13620">
    <property type="entry name" value="CarboxypepD_reg"/>
    <property type="match status" value="1"/>
</dbReference>
<dbReference type="SUPFAM" id="SSF49464">
    <property type="entry name" value="Carboxypeptidase regulatory domain-like"/>
    <property type="match status" value="1"/>
</dbReference>
<keyword evidence="1" id="KW-0732">Signal</keyword>
<evidence type="ECO:0008006" key="4">
    <source>
        <dbReference type="Google" id="ProtNLM"/>
    </source>
</evidence>
<protein>
    <recommendedName>
        <fullName evidence="4">Carboxypeptidase regulatory-like domain-containing protein</fullName>
    </recommendedName>
</protein>
<gene>
    <name evidence="2" type="ORF">DAETH_04770</name>
</gene>
<feature type="signal peptide" evidence="1">
    <location>
        <begin position="1"/>
        <end position="19"/>
    </location>
</feature>
<evidence type="ECO:0000256" key="1">
    <source>
        <dbReference type="SAM" id="SignalP"/>
    </source>
</evidence>
<dbReference type="InterPro" id="IPR008969">
    <property type="entry name" value="CarboxyPept-like_regulatory"/>
</dbReference>
<organism evidence="2 3">
    <name type="scientific">Deinococcus aetherius</name>
    <dbReference type="NCBI Taxonomy" id="200252"/>
    <lineage>
        <taxon>Bacteria</taxon>
        <taxon>Thermotogati</taxon>
        <taxon>Deinococcota</taxon>
        <taxon>Deinococci</taxon>
        <taxon>Deinococcales</taxon>
        <taxon>Deinococcaceae</taxon>
        <taxon>Deinococcus</taxon>
    </lineage>
</organism>
<reference evidence="2" key="1">
    <citation type="submission" date="2022-07" db="EMBL/GenBank/DDBJ databases">
        <title>Complete Genome Sequence of the Radioresistant Bacterium Deinococcus aetherius ST0316, Isolated from the Air Dust collected in Lower Stratosphere above Japan.</title>
        <authorList>
            <person name="Satoh K."/>
            <person name="Hagiwara K."/>
            <person name="Katsumata K."/>
            <person name="Kubo A."/>
            <person name="Yokobori S."/>
            <person name="Yamagishi A."/>
            <person name="Oono Y."/>
            <person name="Narumi I."/>
        </authorList>
    </citation>
    <scope>NUCLEOTIDE SEQUENCE</scope>
    <source>
        <strain evidence="2">ST0316</strain>
    </source>
</reference>
<evidence type="ECO:0000313" key="3">
    <source>
        <dbReference type="Proteomes" id="UP001064971"/>
    </source>
</evidence>
<evidence type="ECO:0000313" key="2">
    <source>
        <dbReference type="EMBL" id="BDP40508.1"/>
    </source>
</evidence>
<dbReference type="RefSeq" id="WP_264776353.1">
    <property type="nucleotide sequence ID" value="NZ_AP026560.1"/>
</dbReference>
<proteinExistence type="predicted"/>
<dbReference type="Proteomes" id="UP001064971">
    <property type="component" value="Chromosome"/>
</dbReference>
<dbReference type="EMBL" id="AP026560">
    <property type="protein sequence ID" value="BDP40508.1"/>
    <property type="molecule type" value="Genomic_DNA"/>
</dbReference>
<name>A0ABN6REN7_9DEIO</name>
<feature type="chain" id="PRO_5046884677" description="Carboxypeptidase regulatory-like domain-containing protein" evidence="1">
    <location>
        <begin position="20"/>
        <end position="257"/>
    </location>
</feature>